<comment type="caution">
    <text evidence="1">The sequence shown here is derived from an EMBL/GenBank/DDBJ whole genome shotgun (WGS) entry which is preliminary data.</text>
</comment>
<proteinExistence type="predicted"/>
<evidence type="ECO:0000313" key="1">
    <source>
        <dbReference type="EMBL" id="MBO1627011.1"/>
    </source>
</evidence>
<dbReference type="Proteomes" id="UP000677611">
    <property type="component" value="Unassembled WGS sequence"/>
</dbReference>
<keyword evidence="2" id="KW-1185">Reference proteome</keyword>
<name>A0ABS3P1D2_9BACI</name>
<organism evidence="1 2">
    <name type="scientific">Bacillus arachidis</name>
    <dbReference type="NCBI Taxonomy" id="2819290"/>
    <lineage>
        <taxon>Bacteria</taxon>
        <taxon>Bacillati</taxon>
        <taxon>Bacillota</taxon>
        <taxon>Bacilli</taxon>
        <taxon>Bacillales</taxon>
        <taxon>Bacillaceae</taxon>
        <taxon>Bacillus</taxon>
    </lineage>
</organism>
<dbReference type="EMBL" id="JAGDQJ010000020">
    <property type="protein sequence ID" value="MBO1627011.1"/>
    <property type="molecule type" value="Genomic_DNA"/>
</dbReference>
<reference evidence="1 2" key="1">
    <citation type="submission" date="2021-03" db="EMBL/GenBank/DDBJ databases">
        <title>Identification of novel Bacillus strains.</title>
        <authorList>
            <person name="Xiao Z."/>
            <person name="Li Y."/>
            <person name="Shen J."/>
        </authorList>
    </citation>
    <scope>NUCLEOTIDE SEQUENCE [LARGE SCALE GENOMIC DNA]</scope>
    <source>
        <strain evidence="1 2">SY8</strain>
    </source>
</reference>
<gene>
    <name evidence="1" type="ORF">J4P90_17580</name>
</gene>
<protein>
    <submittedName>
        <fullName evidence="1">Uncharacterized protein</fullName>
    </submittedName>
</protein>
<sequence length="152" mass="16130">MNIDSIACYQLKKEMILMAFFFLANGSINNNGALVVNFDERGLGNDDVNYVLTADSQAVYACINRGGQNPRAANKQTASAAVTSIGDFSPKNGRVVETLPAAGPPSAGSFSCTSGQRLVLASVSYTNIILKDTTNDVSITIPDTSRTFVNIQ</sequence>
<dbReference type="RefSeq" id="WP_208018482.1">
    <property type="nucleotide sequence ID" value="NZ_JAGDQJ010000020.1"/>
</dbReference>
<accession>A0ABS3P1D2</accession>
<evidence type="ECO:0000313" key="2">
    <source>
        <dbReference type="Proteomes" id="UP000677611"/>
    </source>
</evidence>